<dbReference type="Gene3D" id="3.40.50.1100">
    <property type="match status" value="2"/>
</dbReference>
<evidence type="ECO:0000313" key="15">
    <source>
        <dbReference type="Proteomes" id="UP001157946"/>
    </source>
</evidence>
<sequence>MDGSANQGVESKSQHARVAQQVLDLIGMTPVVKLNRLVRPEWAEVYVKLEKMNPGGSVKDRTAYNMIRDAEEKGLLKPGATIIEPTSGNTGIGLALVGAARGYRTILVMPDTMSKERVMLLKGYGAEVVLTPGNERMPGAIKKAEELVASIPGSFMPSQFENAANPDVHRRTTGPEILKQTQGRLDAFIATAGTGGTITGVGEYLRQHMPGIFIGVVEPKGSPVLAGGVPGPHQIPGTSPGFVPPVLNRSVFDEIFHVSDEEALKVTRALACQEALLLGPSSGASVWAALKVAERLGKGKRVLCMAPDTGERYLSTEVFNFS</sequence>
<feature type="domain" description="Tryptophan synthase beta chain-like PALP" evidence="13">
    <location>
        <begin position="23"/>
        <end position="308"/>
    </location>
</feature>
<feature type="modified residue" description="N6-(pyridoxal phosphate)lysine" evidence="11">
    <location>
        <position position="59"/>
    </location>
</feature>
<comment type="catalytic activity">
    <reaction evidence="9 12">
        <text>O-acetyl-L-serine + hydrogen sulfide = L-cysteine + acetate</text>
        <dbReference type="Rhea" id="RHEA:14829"/>
        <dbReference type="ChEBI" id="CHEBI:29919"/>
        <dbReference type="ChEBI" id="CHEBI:30089"/>
        <dbReference type="ChEBI" id="CHEBI:35235"/>
        <dbReference type="ChEBI" id="CHEBI:58340"/>
        <dbReference type="EC" id="2.5.1.47"/>
    </reaction>
</comment>
<dbReference type="InterPro" id="IPR001926">
    <property type="entry name" value="TrpB-like_PALP"/>
</dbReference>
<dbReference type="Pfam" id="PF00291">
    <property type="entry name" value="PALP"/>
    <property type="match status" value="1"/>
</dbReference>
<gene>
    <name evidence="14" type="ORF">SAMN06265361_102247</name>
</gene>
<evidence type="ECO:0000256" key="12">
    <source>
        <dbReference type="RuleBase" id="RU003985"/>
    </source>
</evidence>
<evidence type="ECO:0000256" key="3">
    <source>
        <dbReference type="ARBA" id="ARBA00007103"/>
    </source>
</evidence>
<evidence type="ECO:0000313" key="14">
    <source>
        <dbReference type="EMBL" id="SMP11263.1"/>
    </source>
</evidence>
<accession>A0AA45WLP1</accession>
<dbReference type="EMBL" id="FXTU01000002">
    <property type="protein sequence ID" value="SMP11263.1"/>
    <property type="molecule type" value="Genomic_DNA"/>
</dbReference>
<comment type="cofactor">
    <cofactor evidence="1 10 12">
        <name>pyridoxal 5'-phosphate</name>
        <dbReference type="ChEBI" id="CHEBI:597326"/>
    </cofactor>
</comment>
<comment type="similarity">
    <text evidence="3 12">Belongs to the cysteine synthase/cystathionine beta-synthase family.</text>
</comment>
<dbReference type="GO" id="GO:0004124">
    <property type="term" value="F:cysteine synthase activity"/>
    <property type="evidence" value="ECO:0007669"/>
    <property type="project" value="UniProtKB-UniRule"/>
</dbReference>
<dbReference type="PANTHER" id="PTHR10314">
    <property type="entry name" value="CYSTATHIONINE BETA-SYNTHASE"/>
    <property type="match status" value="1"/>
</dbReference>
<dbReference type="SUPFAM" id="SSF53686">
    <property type="entry name" value="Tryptophan synthase beta subunit-like PLP-dependent enzymes"/>
    <property type="match status" value="1"/>
</dbReference>
<evidence type="ECO:0000256" key="2">
    <source>
        <dbReference type="ARBA" id="ARBA00004962"/>
    </source>
</evidence>
<comment type="caution">
    <text evidence="14">The sequence shown here is derived from an EMBL/GenBank/DDBJ whole genome shotgun (WGS) entry which is preliminary data.</text>
</comment>
<keyword evidence="7 10" id="KW-0663">Pyridoxal phosphate</keyword>
<evidence type="ECO:0000256" key="7">
    <source>
        <dbReference type="ARBA" id="ARBA00022898"/>
    </source>
</evidence>
<dbReference type="InterPro" id="IPR036052">
    <property type="entry name" value="TrpB-like_PALP_sf"/>
</dbReference>
<keyword evidence="15" id="KW-1185">Reference proteome</keyword>
<evidence type="ECO:0000256" key="10">
    <source>
        <dbReference type="PIRSR" id="PIRSR605856-50"/>
    </source>
</evidence>
<dbReference type="EC" id="2.5.1.47" evidence="4 12"/>
<keyword evidence="6 12" id="KW-0808">Transferase</keyword>
<evidence type="ECO:0000256" key="8">
    <source>
        <dbReference type="ARBA" id="ARBA00023192"/>
    </source>
</evidence>
<dbReference type="PROSITE" id="PS00901">
    <property type="entry name" value="CYS_SYNTHASE"/>
    <property type="match status" value="1"/>
</dbReference>
<evidence type="ECO:0000256" key="4">
    <source>
        <dbReference type="ARBA" id="ARBA00012681"/>
    </source>
</evidence>
<keyword evidence="8 12" id="KW-0198">Cysteine biosynthesis</keyword>
<dbReference type="GO" id="GO:0006535">
    <property type="term" value="P:cysteine biosynthetic process from serine"/>
    <property type="evidence" value="ECO:0007669"/>
    <property type="project" value="UniProtKB-UniRule"/>
</dbReference>
<protein>
    <recommendedName>
        <fullName evidence="4 12">Cysteine synthase</fullName>
        <ecNumber evidence="4 12">2.5.1.47</ecNumber>
    </recommendedName>
</protein>
<keyword evidence="5 12" id="KW-0028">Amino-acid biosynthesis</keyword>
<dbReference type="NCBIfam" id="TIGR01139">
    <property type="entry name" value="cysK"/>
    <property type="match status" value="1"/>
</dbReference>
<name>A0AA45WLP1_9BACL</name>
<evidence type="ECO:0000256" key="9">
    <source>
        <dbReference type="ARBA" id="ARBA00047931"/>
    </source>
</evidence>
<evidence type="ECO:0000256" key="6">
    <source>
        <dbReference type="ARBA" id="ARBA00022679"/>
    </source>
</evidence>
<evidence type="ECO:0000256" key="1">
    <source>
        <dbReference type="ARBA" id="ARBA00001933"/>
    </source>
</evidence>
<feature type="binding site" evidence="10">
    <location>
        <position position="89"/>
    </location>
    <ligand>
        <name>pyridoxal 5'-phosphate</name>
        <dbReference type="ChEBI" id="CHEBI:597326"/>
    </ligand>
</feature>
<evidence type="ECO:0000259" key="13">
    <source>
        <dbReference type="Pfam" id="PF00291"/>
    </source>
</evidence>
<dbReference type="InterPro" id="IPR050214">
    <property type="entry name" value="Cys_Synth/Cystath_Beta-Synth"/>
</dbReference>
<dbReference type="Proteomes" id="UP001157946">
    <property type="component" value="Unassembled WGS sequence"/>
</dbReference>
<organism evidence="14 15">
    <name type="scientific">Laceyella tengchongensis</name>
    <dbReference type="NCBI Taxonomy" id="574699"/>
    <lineage>
        <taxon>Bacteria</taxon>
        <taxon>Bacillati</taxon>
        <taxon>Bacillota</taxon>
        <taxon>Bacilli</taxon>
        <taxon>Bacillales</taxon>
        <taxon>Thermoactinomycetaceae</taxon>
        <taxon>Laceyella</taxon>
    </lineage>
</organism>
<dbReference type="InterPro" id="IPR005859">
    <property type="entry name" value="CysK"/>
</dbReference>
<dbReference type="InterPro" id="IPR005856">
    <property type="entry name" value="Cys_synth"/>
</dbReference>
<feature type="binding site" evidence="10">
    <location>
        <position position="281"/>
    </location>
    <ligand>
        <name>pyridoxal 5'-phosphate</name>
        <dbReference type="ChEBI" id="CHEBI:597326"/>
    </ligand>
</feature>
<reference evidence="14" key="1">
    <citation type="submission" date="2017-05" db="EMBL/GenBank/DDBJ databases">
        <authorList>
            <person name="Varghese N."/>
            <person name="Submissions S."/>
        </authorList>
    </citation>
    <scope>NUCLEOTIDE SEQUENCE</scope>
    <source>
        <strain evidence="14">DSM 45262</strain>
    </source>
</reference>
<dbReference type="InterPro" id="IPR001216">
    <property type="entry name" value="P-phosphate_BS"/>
</dbReference>
<feature type="binding site" evidence="10">
    <location>
        <begin position="193"/>
        <end position="197"/>
    </location>
    <ligand>
        <name>pyridoxal 5'-phosphate</name>
        <dbReference type="ChEBI" id="CHEBI:597326"/>
    </ligand>
</feature>
<dbReference type="CDD" id="cd01561">
    <property type="entry name" value="CBS_like"/>
    <property type="match status" value="1"/>
</dbReference>
<dbReference type="NCBIfam" id="TIGR01136">
    <property type="entry name" value="cysKM"/>
    <property type="match status" value="1"/>
</dbReference>
<dbReference type="AlphaFoldDB" id="A0AA45WLP1"/>
<proteinExistence type="inferred from homology"/>
<comment type="pathway">
    <text evidence="2">Amino-acid biosynthesis; L-cysteine biosynthesis; L-cysteine from L-serine: step 2/2.</text>
</comment>
<dbReference type="FunFam" id="3.40.50.1100:FF:000006">
    <property type="entry name" value="Cysteine synthase"/>
    <property type="match status" value="1"/>
</dbReference>
<evidence type="ECO:0000256" key="11">
    <source>
        <dbReference type="PIRSR" id="PIRSR605856-51"/>
    </source>
</evidence>
<evidence type="ECO:0000256" key="5">
    <source>
        <dbReference type="ARBA" id="ARBA00022605"/>
    </source>
</evidence>